<proteinExistence type="predicted"/>
<dbReference type="PROSITE" id="PS51257">
    <property type="entry name" value="PROKAR_LIPOPROTEIN"/>
    <property type="match status" value="1"/>
</dbReference>
<gene>
    <name evidence="1" type="ORF">AFM12_12660</name>
</gene>
<dbReference type="Pfam" id="PF14054">
    <property type="entry name" value="DUF4249"/>
    <property type="match status" value="1"/>
</dbReference>
<comment type="caution">
    <text evidence="1">The sequence shown here is derived from an EMBL/GenBank/DDBJ whole genome shotgun (WGS) entry which is preliminary data.</text>
</comment>
<keyword evidence="2" id="KW-1185">Reference proteome</keyword>
<accession>A0A0P7BT19</accession>
<protein>
    <recommendedName>
        <fullName evidence="3">DUF4249 domain-containing protein</fullName>
    </recommendedName>
</protein>
<dbReference type="RefSeq" id="WP_055148753.1">
    <property type="nucleotide sequence ID" value="NZ_JXSZ01000009.1"/>
</dbReference>
<sequence length="376" mass="42387">MKKLYFLSVFAFLSACILPYDKAFKAQRTVLIIDALLTDNPSLNKITLSRTEPSPAIDVYSFKETGAEIFLLTDTGEHITLIENKPGEYHFPEGFIAKEGLSYFLNITTADGSYFESDPQRLTPTSPIESVTQVYKTENEADFIGARDGHSIYLNSSDKPDQKNFYRWDWKLYEKATWCKTCNESIYYRDDTTPPEGECRASRGQFRNLVFDYSCDGECWRIIQSQNTNIMSDEFVDGRPIQNRHIANIPIYQYRGAILEVFQYGIDETVYNYFKLVQGVAENTGGLADTPPTSLQGNVRCISNPGQPVAGMFIVAGVSKTNYWLDRSDAPTDFPAIGFLDGRFPNPEPTTPTRPPLAPCLESLGFTSTKPVGWQD</sequence>
<organism evidence="1 2">
    <name type="scientific">Jiulongibacter sediminis</name>
    <dbReference type="NCBI Taxonomy" id="1605367"/>
    <lineage>
        <taxon>Bacteria</taxon>
        <taxon>Pseudomonadati</taxon>
        <taxon>Bacteroidota</taxon>
        <taxon>Cytophagia</taxon>
        <taxon>Cytophagales</taxon>
        <taxon>Leadbetterellaceae</taxon>
        <taxon>Jiulongibacter</taxon>
    </lineage>
</organism>
<dbReference type="EMBL" id="LGTQ01000009">
    <property type="protein sequence ID" value="KPM48042.1"/>
    <property type="molecule type" value="Genomic_DNA"/>
</dbReference>
<dbReference type="AlphaFoldDB" id="A0A0P7BT19"/>
<dbReference type="InterPro" id="IPR025345">
    <property type="entry name" value="DUF4249"/>
</dbReference>
<dbReference type="STRING" id="1605367.AFM12_12660"/>
<evidence type="ECO:0000313" key="1">
    <source>
        <dbReference type="EMBL" id="KPM48042.1"/>
    </source>
</evidence>
<evidence type="ECO:0008006" key="3">
    <source>
        <dbReference type="Google" id="ProtNLM"/>
    </source>
</evidence>
<evidence type="ECO:0000313" key="2">
    <source>
        <dbReference type="Proteomes" id="UP000050454"/>
    </source>
</evidence>
<dbReference type="OrthoDB" id="922982at2"/>
<dbReference type="Proteomes" id="UP000050454">
    <property type="component" value="Unassembled WGS sequence"/>
</dbReference>
<reference evidence="1 2" key="1">
    <citation type="submission" date="2015-07" db="EMBL/GenBank/DDBJ databases">
        <title>The draft genome sequence of Leadbetterella sp. JN14-9.</title>
        <authorList>
            <person name="Liu Y."/>
            <person name="Du J."/>
            <person name="Shao Z."/>
        </authorList>
    </citation>
    <scope>NUCLEOTIDE SEQUENCE [LARGE SCALE GENOMIC DNA]</scope>
    <source>
        <strain evidence="1 2">JN14-9</strain>
    </source>
</reference>
<name>A0A0P7BT19_9BACT</name>